<dbReference type="InterPro" id="IPR001677">
    <property type="entry name" value="TbpB_B_D"/>
</dbReference>
<organism evidence="3 4">
    <name type="scientific">Cardiobacterium valvarum F0432</name>
    <dbReference type="NCBI Taxonomy" id="797473"/>
    <lineage>
        <taxon>Bacteria</taxon>
        <taxon>Pseudomonadati</taxon>
        <taxon>Pseudomonadota</taxon>
        <taxon>Gammaproteobacteria</taxon>
        <taxon>Cardiobacteriales</taxon>
        <taxon>Cardiobacteriaceae</taxon>
        <taxon>Cardiobacterium</taxon>
    </lineage>
</organism>
<evidence type="ECO:0000313" key="4">
    <source>
        <dbReference type="Proteomes" id="UP000004750"/>
    </source>
</evidence>
<feature type="compositionally biased region" description="Polar residues" evidence="1">
    <location>
        <begin position="15"/>
        <end position="26"/>
    </location>
</feature>
<evidence type="ECO:0000259" key="2">
    <source>
        <dbReference type="Pfam" id="PF01298"/>
    </source>
</evidence>
<dbReference type="Pfam" id="PF01298">
    <property type="entry name" value="TbpB_B_D"/>
    <property type="match status" value="1"/>
</dbReference>
<sequence>MYEARDNAADGTPDKQVTNNVDTTGNIAGRPLTKGSDVFNAWVNKTDSTEANKYKRTLMPLGTEVKPDGPTSGTPLANGEKMAFSTSPREYRSAPINDTGPGVYSVTEAAEGGYSAIIDPATWKMGIKDPTDPAGAKYTLESNTRTKDGEGRELYYYRGVTKEQKPDGTAGDAIKQTVTAKFAKDNGSRYGKGLVWWSTPETAFENEFTRQGKDSIKTTDLDAANQKLGTPDGSGNTVLKGDSRAATNGLVRIGGGLPTLGEETKFNSATGKWEDHHNTTTRIFGRYHLAYSKDNTTKQVSLNSYSGARTFVAEYDAKNTSRATQYSLGAKPMTLTRVQYGRVSNNLDLDAGQTGYRDNFMRSSFTHKNDDGGVDNYFYRGVDATSIEQMAALPSNQSAVYHGHALMYGIDNSFHGSTGNKGRDLPNAFAPAGSTAKGIGLGNFVEARVNFGTKRVTGEVYNTWLLDPTKNVTTKDKLVQFQGKITGNTVVGSADRAYLAGDDNATFKASFFGDKAQELGGSFNSVKDTDRYSDAYGTNDWGGVFGATRGETNTFQGDDGKNVYTD</sequence>
<gene>
    <name evidence="3" type="ORF">HMPREF9080_00726</name>
</gene>
<dbReference type="Proteomes" id="UP000004750">
    <property type="component" value="Unassembled WGS sequence"/>
</dbReference>
<dbReference type="STRING" id="797473.HMPREF9080_00726"/>
<feature type="domain" description="Transferrin-binding protein B C-lobe/N-lobe beta-barrel" evidence="2">
    <location>
        <begin position="393"/>
        <end position="549"/>
    </location>
</feature>
<feature type="region of interest" description="Disordered" evidence="1">
    <location>
        <begin position="1"/>
        <end position="34"/>
    </location>
</feature>
<dbReference type="SUPFAM" id="SSF56925">
    <property type="entry name" value="OMPA-like"/>
    <property type="match status" value="1"/>
</dbReference>
<proteinExistence type="predicted"/>
<dbReference type="Gene3D" id="2.40.160.90">
    <property type="match status" value="1"/>
</dbReference>
<dbReference type="HOGENOM" id="CLU_393658_0_0_6"/>
<dbReference type="AlphaFoldDB" id="G9ZD92"/>
<evidence type="ECO:0000256" key="1">
    <source>
        <dbReference type="SAM" id="MobiDB-lite"/>
    </source>
</evidence>
<evidence type="ECO:0000313" key="3">
    <source>
        <dbReference type="EMBL" id="EHM55473.1"/>
    </source>
</evidence>
<reference evidence="3 4" key="1">
    <citation type="submission" date="2011-08" db="EMBL/GenBank/DDBJ databases">
        <authorList>
            <person name="Weinstock G."/>
            <person name="Sodergren E."/>
            <person name="Clifton S."/>
            <person name="Fulton L."/>
            <person name="Fulton B."/>
            <person name="Courtney L."/>
            <person name="Fronick C."/>
            <person name="Harrison M."/>
            <person name="Strong C."/>
            <person name="Farmer C."/>
            <person name="Delahaunty K."/>
            <person name="Markovic C."/>
            <person name="Hall O."/>
            <person name="Minx P."/>
            <person name="Tomlinson C."/>
            <person name="Mitreva M."/>
            <person name="Hou S."/>
            <person name="Chen J."/>
            <person name="Wollam A."/>
            <person name="Pepin K.H."/>
            <person name="Johnson M."/>
            <person name="Bhonagiri V."/>
            <person name="Zhang X."/>
            <person name="Suruliraj S."/>
            <person name="Warren W."/>
            <person name="Chinwalla A."/>
            <person name="Mardis E.R."/>
            <person name="Wilson R.K."/>
        </authorList>
    </citation>
    <scope>NUCLEOTIDE SEQUENCE [LARGE SCALE GENOMIC DNA]</scope>
    <source>
        <strain evidence="3 4">F0432</strain>
    </source>
</reference>
<dbReference type="InterPro" id="IPR011250">
    <property type="entry name" value="OMP/PagP_B-barrel"/>
</dbReference>
<comment type="caution">
    <text evidence="3">The sequence shown here is derived from an EMBL/GenBank/DDBJ whole genome shotgun (WGS) entry which is preliminary data.</text>
</comment>
<dbReference type="EMBL" id="AGCM01000036">
    <property type="protein sequence ID" value="EHM55473.1"/>
    <property type="molecule type" value="Genomic_DNA"/>
</dbReference>
<protein>
    <recommendedName>
        <fullName evidence="2">Transferrin-binding protein B C-lobe/N-lobe beta-barrel domain-containing protein</fullName>
    </recommendedName>
</protein>
<accession>G9ZD92</accession>
<name>G9ZD92_9GAMM</name>
<feature type="region of interest" description="Disordered" evidence="1">
    <location>
        <begin position="61"/>
        <end position="80"/>
    </location>
</feature>
<dbReference type="PATRIC" id="fig|797473.3.peg.592"/>